<organism evidence="1 2">
    <name type="scientific">Streptomyces niveus</name>
    <name type="common">Streptomyces spheroides</name>
    <dbReference type="NCBI Taxonomy" id="193462"/>
    <lineage>
        <taxon>Bacteria</taxon>
        <taxon>Bacillati</taxon>
        <taxon>Actinomycetota</taxon>
        <taxon>Actinomycetes</taxon>
        <taxon>Kitasatosporales</taxon>
        <taxon>Streptomycetaceae</taxon>
        <taxon>Streptomyces</taxon>
    </lineage>
</organism>
<gene>
    <name evidence="1" type="ORF">OG442_18990</name>
</gene>
<sequence>MIRLTLAGVALGIDQLAAQKAAAWSTVRLITRRPLAGGYPI</sequence>
<proteinExistence type="predicted"/>
<keyword evidence="2" id="KW-1185">Reference proteome</keyword>
<dbReference type="EMBL" id="CP109495">
    <property type="protein sequence ID" value="WUX53465.1"/>
    <property type="molecule type" value="Genomic_DNA"/>
</dbReference>
<accession>A0ABZ2A827</accession>
<evidence type="ECO:0000313" key="1">
    <source>
        <dbReference type="EMBL" id="WUX53465.1"/>
    </source>
</evidence>
<dbReference type="Proteomes" id="UP001432209">
    <property type="component" value="Chromosome"/>
</dbReference>
<name>A0ABZ2A827_STRNV</name>
<reference evidence="1" key="1">
    <citation type="submission" date="2022-10" db="EMBL/GenBank/DDBJ databases">
        <title>The complete genomes of actinobacterial strains from the NBC collection.</title>
        <authorList>
            <person name="Joergensen T.S."/>
            <person name="Alvarez Arevalo M."/>
            <person name="Sterndorff E.B."/>
            <person name="Faurdal D."/>
            <person name="Vuksanovic O."/>
            <person name="Mourched A.-S."/>
            <person name="Charusanti P."/>
            <person name="Shaw S."/>
            <person name="Blin K."/>
            <person name="Weber T."/>
        </authorList>
    </citation>
    <scope>NUCLEOTIDE SEQUENCE</scope>
    <source>
        <strain evidence="1">NBC_01432</strain>
    </source>
</reference>
<evidence type="ECO:0000313" key="2">
    <source>
        <dbReference type="Proteomes" id="UP001432209"/>
    </source>
</evidence>
<dbReference type="RefSeq" id="WP_329077068.1">
    <property type="nucleotide sequence ID" value="NZ_CP109495.1"/>
</dbReference>
<protein>
    <submittedName>
        <fullName evidence="1">Uncharacterized protein</fullName>
    </submittedName>
</protein>